<dbReference type="GO" id="GO:0006754">
    <property type="term" value="P:ATP biosynthetic process"/>
    <property type="evidence" value="ECO:0007669"/>
    <property type="project" value="TreeGrafter"/>
</dbReference>
<keyword evidence="4" id="KW-1185">Reference proteome</keyword>
<reference evidence="3 4" key="1">
    <citation type="submission" date="2020-10" db="EMBL/GenBank/DDBJ databases">
        <title>Streptomyces chromofuscus complate genome analysis.</title>
        <authorList>
            <person name="Anwar N."/>
        </authorList>
    </citation>
    <scope>NUCLEOTIDE SEQUENCE [LARGE SCALE GENOMIC DNA]</scope>
    <source>
        <strain evidence="3 4">DSM 40273</strain>
    </source>
</reference>
<dbReference type="InterPro" id="IPR051325">
    <property type="entry name" value="Nudix_hydrolase_domain"/>
</dbReference>
<evidence type="ECO:0000313" key="4">
    <source>
        <dbReference type="Proteomes" id="UP000594008"/>
    </source>
</evidence>
<evidence type="ECO:0000313" key="3">
    <source>
        <dbReference type="EMBL" id="QOV47549.1"/>
    </source>
</evidence>
<sequence length="214" mass="24154">MDSSNAPDQLLRAQLMRVLSGIEPWDDQEQTHLAATAEWITSGAPLYRTLKPATPAKHLVSYFVVLDETRKELLLVAHRKAGLWLPSGGHVEPAEDPWHTVRRECREELRIEAVPASITGDRPTFLTVTRTRGQGQHTDVSLWYILRGEAGQVTSFDETEFDAIKWLSLDQVLATPEDTLDPHMHRFTRKLMSLLALQEHAVMASGHQEKTCLT</sequence>
<feature type="domain" description="Nudix hydrolase" evidence="2">
    <location>
        <begin position="56"/>
        <end position="193"/>
    </location>
</feature>
<organism evidence="3 4">
    <name type="scientific">Streptomyces chromofuscus</name>
    <dbReference type="NCBI Taxonomy" id="42881"/>
    <lineage>
        <taxon>Bacteria</taxon>
        <taxon>Bacillati</taxon>
        <taxon>Actinomycetota</taxon>
        <taxon>Actinomycetes</taxon>
        <taxon>Kitasatosporales</taxon>
        <taxon>Streptomycetaceae</taxon>
        <taxon>Streptomyces</taxon>
    </lineage>
</organism>
<protein>
    <submittedName>
        <fullName evidence="3">NUDIX domain-containing protein</fullName>
    </submittedName>
</protein>
<proteinExistence type="predicted"/>
<dbReference type="Pfam" id="PF00293">
    <property type="entry name" value="NUDIX"/>
    <property type="match status" value="1"/>
</dbReference>
<gene>
    <name evidence="3" type="ORF">IPT68_10860</name>
</gene>
<evidence type="ECO:0000256" key="1">
    <source>
        <dbReference type="ARBA" id="ARBA00022801"/>
    </source>
</evidence>
<dbReference type="SUPFAM" id="SSF55811">
    <property type="entry name" value="Nudix"/>
    <property type="match status" value="1"/>
</dbReference>
<dbReference type="KEGG" id="schf:IPT68_10860"/>
<accession>A0A7M2TH98</accession>
<dbReference type="GO" id="GO:0006167">
    <property type="term" value="P:AMP biosynthetic process"/>
    <property type="evidence" value="ECO:0007669"/>
    <property type="project" value="TreeGrafter"/>
</dbReference>
<evidence type="ECO:0000259" key="2">
    <source>
        <dbReference type="PROSITE" id="PS51462"/>
    </source>
</evidence>
<keyword evidence="1" id="KW-0378">Hydrolase</keyword>
<dbReference type="PANTHER" id="PTHR21340:SF0">
    <property type="entry name" value="BIS(5'-NUCLEOSYL)-TETRAPHOSPHATASE [ASYMMETRICAL]"/>
    <property type="match status" value="1"/>
</dbReference>
<dbReference type="RefSeq" id="WP_189697068.1">
    <property type="nucleotide sequence ID" value="NZ_BMTA01000003.1"/>
</dbReference>
<dbReference type="CDD" id="cd03674">
    <property type="entry name" value="NUDIX_Hydrolase"/>
    <property type="match status" value="1"/>
</dbReference>
<dbReference type="InterPro" id="IPR015797">
    <property type="entry name" value="NUDIX_hydrolase-like_dom_sf"/>
</dbReference>
<dbReference type="InterPro" id="IPR000086">
    <property type="entry name" value="NUDIX_hydrolase_dom"/>
</dbReference>
<dbReference type="EMBL" id="CP063374">
    <property type="protein sequence ID" value="QOV47549.1"/>
    <property type="molecule type" value="Genomic_DNA"/>
</dbReference>
<dbReference type="Gene3D" id="3.90.79.10">
    <property type="entry name" value="Nucleoside Triphosphate Pyrophosphohydrolase"/>
    <property type="match status" value="1"/>
</dbReference>
<dbReference type="Proteomes" id="UP000594008">
    <property type="component" value="Chromosome"/>
</dbReference>
<dbReference type="PROSITE" id="PS51462">
    <property type="entry name" value="NUDIX"/>
    <property type="match status" value="1"/>
</dbReference>
<dbReference type="PANTHER" id="PTHR21340">
    <property type="entry name" value="DIADENOSINE 5,5-P1,P4-TETRAPHOSPHATE PYROPHOSPHOHYDROLASE MUTT"/>
    <property type="match status" value="1"/>
</dbReference>
<dbReference type="GO" id="GO:0004081">
    <property type="term" value="F:bis(5'-nucleosyl)-tetraphosphatase (asymmetrical) activity"/>
    <property type="evidence" value="ECO:0007669"/>
    <property type="project" value="TreeGrafter"/>
</dbReference>
<dbReference type="AlphaFoldDB" id="A0A7M2TH98"/>
<name>A0A7M2TH98_STRCW</name>